<protein>
    <recommendedName>
        <fullName evidence="3">DUF3467 domain-containing protein</fullName>
    </recommendedName>
</protein>
<dbReference type="RefSeq" id="WP_248342976.1">
    <property type="nucleotide sequence ID" value="NZ_AP025592.1"/>
</dbReference>
<dbReference type="Proteomes" id="UP001162734">
    <property type="component" value="Chromosome"/>
</dbReference>
<evidence type="ECO:0000313" key="1">
    <source>
        <dbReference type="EMBL" id="BDG10467.1"/>
    </source>
</evidence>
<keyword evidence="2" id="KW-1185">Reference proteome</keyword>
<accession>A0ABM7XF00</accession>
<evidence type="ECO:0000313" key="2">
    <source>
        <dbReference type="Proteomes" id="UP001162734"/>
    </source>
</evidence>
<dbReference type="EMBL" id="AP025592">
    <property type="protein sequence ID" value="BDG10467.1"/>
    <property type="molecule type" value="Genomic_DNA"/>
</dbReference>
<proteinExistence type="predicted"/>
<reference evidence="2" key="1">
    <citation type="journal article" date="2022" name="Int. J. Syst. Evol. Microbiol.">
        <title>Anaeromyxobacter oryzae sp. nov., Anaeromyxobacter diazotrophicus sp. nov. and Anaeromyxobacter paludicola sp. nov., isolated from paddy soils.</title>
        <authorList>
            <person name="Itoh H."/>
            <person name="Xu Z."/>
            <person name="Mise K."/>
            <person name="Masuda Y."/>
            <person name="Ushijima N."/>
            <person name="Hayakawa C."/>
            <person name="Shiratori Y."/>
            <person name="Senoo K."/>
        </authorList>
    </citation>
    <scope>NUCLEOTIDE SEQUENCE [LARGE SCALE GENOMIC DNA]</scope>
    <source>
        <strain evidence="2">Red630</strain>
    </source>
</reference>
<sequence length="105" mass="11652">MPDQPPKPPQPVQIQIELDPAIANGAFVNLAMVNHTETEFTLDLMYLQPQAPRATVRARAITTPKHAKRLLHALQENLARYEARFGPIDLDTPHFPGTPGNPIVN</sequence>
<dbReference type="InterPro" id="IPR021857">
    <property type="entry name" value="DUF3467"/>
</dbReference>
<name>A0ABM7XF00_9BACT</name>
<organism evidence="1 2">
    <name type="scientific">Anaeromyxobacter paludicola</name>
    <dbReference type="NCBI Taxonomy" id="2918171"/>
    <lineage>
        <taxon>Bacteria</taxon>
        <taxon>Pseudomonadati</taxon>
        <taxon>Myxococcota</taxon>
        <taxon>Myxococcia</taxon>
        <taxon>Myxococcales</taxon>
        <taxon>Cystobacterineae</taxon>
        <taxon>Anaeromyxobacteraceae</taxon>
        <taxon>Anaeromyxobacter</taxon>
    </lineage>
</organism>
<dbReference type="Pfam" id="PF11950">
    <property type="entry name" value="DUF3467"/>
    <property type="match status" value="1"/>
</dbReference>
<evidence type="ECO:0008006" key="3">
    <source>
        <dbReference type="Google" id="ProtNLM"/>
    </source>
</evidence>
<gene>
    <name evidence="1" type="ORF">AMPC_35800</name>
</gene>